<accession>A0A944CAZ2</accession>
<feature type="binding site" evidence="9 10">
    <location>
        <position position="93"/>
    </location>
    <ligand>
        <name>Mg(2+)</name>
        <dbReference type="ChEBI" id="CHEBI:18420"/>
        <label>2</label>
    </ligand>
</feature>
<evidence type="ECO:0000256" key="10">
    <source>
        <dbReference type="PIRSR" id="PIRSR600760-2"/>
    </source>
</evidence>
<feature type="binding site" evidence="10">
    <location>
        <position position="71"/>
    </location>
    <ligand>
        <name>Mg(2+)</name>
        <dbReference type="ChEBI" id="CHEBI:18420"/>
        <label>1</label>
        <note>catalytic</note>
    </ligand>
</feature>
<evidence type="ECO:0000313" key="12">
    <source>
        <dbReference type="Proteomes" id="UP000705379"/>
    </source>
</evidence>
<dbReference type="Pfam" id="PF00459">
    <property type="entry name" value="Inositol_P"/>
    <property type="match status" value="1"/>
</dbReference>
<dbReference type="PANTHER" id="PTHR43028:SF5">
    <property type="entry name" value="3'(2'),5'-BISPHOSPHATE NUCLEOTIDASE 1"/>
    <property type="match status" value="1"/>
</dbReference>
<feature type="binding site" evidence="9">
    <location>
        <position position="92"/>
    </location>
    <ligand>
        <name>Mg(2+)</name>
        <dbReference type="ChEBI" id="CHEBI:18420"/>
        <label>1</label>
    </ligand>
</feature>
<feature type="binding site" evidence="9">
    <location>
        <begin position="92"/>
        <end position="95"/>
    </location>
    <ligand>
        <name>substrate</name>
    </ligand>
</feature>
<organism evidence="11 12">
    <name type="scientific">Roseibium polysiphoniae</name>
    <dbReference type="NCBI Taxonomy" id="2571221"/>
    <lineage>
        <taxon>Bacteria</taxon>
        <taxon>Pseudomonadati</taxon>
        <taxon>Pseudomonadota</taxon>
        <taxon>Alphaproteobacteria</taxon>
        <taxon>Hyphomicrobiales</taxon>
        <taxon>Stappiaceae</taxon>
        <taxon>Roseibium</taxon>
    </lineage>
</organism>
<evidence type="ECO:0000256" key="6">
    <source>
        <dbReference type="ARBA" id="ARBA00022801"/>
    </source>
</evidence>
<evidence type="ECO:0000256" key="3">
    <source>
        <dbReference type="ARBA" id="ARBA00022475"/>
    </source>
</evidence>
<comment type="similarity">
    <text evidence="2 9">Belongs to the inositol monophosphatase superfamily. CysQ family.</text>
</comment>
<dbReference type="InterPro" id="IPR006240">
    <property type="entry name" value="CysQ"/>
</dbReference>
<dbReference type="Gene3D" id="3.30.540.10">
    <property type="entry name" value="Fructose-1,6-Bisphosphatase, subunit A, domain 1"/>
    <property type="match status" value="1"/>
</dbReference>
<evidence type="ECO:0000256" key="9">
    <source>
        <dbReference type="HAMAP-Rule" id="MF_02095"/>
    </source>
</evidence>
<reference evidence="11" key="2">
    <citation type="journal article" date="2021" name="Microorganisms">
        <title>Bacterial Dimethylsulfoniopropionate Biosynthesis in the East China Sea.</title>
        <authorList>
            <person name="Liu J."/>
            <person name="Zhang Y."/>
            <person name="Liu J."/>
            <person name="Zhong H."/>
            <person name="Williams B.T."/>
            <person name="Zheng Y."/>
            <person name="Curson A.R.J."/>
            <person name="Sun C."/>
            <person name="Sun H."/>
            <person name="Song D."/>
            <person name="Wagner Mackenzie B."/>
            <person name="Bermejo Martinez A."/>
            <person name="Todd J.D."/>
            <person name="Zhang X.H."/>
        </authorList>
    </citation>
    <scope>NUCLEOTIDE SEQUENCE</scope>
    <source>
        <strain evidence="11">AESS21</strain>
    </source>
</reference>
<proteinExistence type="inferred from homology"/>
<dbReference type="Gene3D" id="3.40.190.80">
    <property type="match status" value="1"/>
</dbReference>
<feature type="binding site" evidence="10">
    <location>
        <position position="92"/>
    </location>
    <ligand>
        <name>Mg(2+)</name>
        <dbReference type="ChEBI" id="CHEBI:18420"/>
        <label>1</label>
        <note>catalytic</note>
    </ligand>
</feature>
<dbReference type="InterPro" id="IPR050725">
    <property type="entry name" value="CysQ/Inositol_MonoPase"/>
</dbReference>
<reference evidence="11" key="1">
    <citation type="submission" date="2018-08" db="EMBL/GenBank/DDBJ databases">
        <authorList>
            <person name="Jin W."/>
            <person name="Wang H."/>
            <person name="Yang Y."/>
            <person name="Li M."/>
            <person name="Liu J."/>
        </authorList>
    </citation>
    <scope>NUCLEOTIDE SEQUENCE</scope>
    <source>
        <strain evidence="11">AESS21</strain>
    </source>
</reference>
<dbReference type="AlphaFoldDB" id="A0A944CAZ2"/>
<dbReference type="PROSITE" id="PS00630">
    <property type="entry name" value="IMP_2"/>
    <property type="match status" value="1"/>
</dbReference>
<dbReference type="CDD" id="cd01638">
    <property type="entry name" value="CysQ"/>
    <property type="match status" value="1"/>
</dbReference>
<evidence type="ECO:0000313" key="11">
    <source>
        <dbReference type="EMBL" id="MBS8259197.1"/>
    </source>
</evidence>
<keyword evidence="7 9" id="KW-0460">Magnesium</keyword>
<evidence type="ECO:0000256" key="2">
    <source>
        <dbReference type="ARBA" id="ARBA00005289"/>
    </source>
</evidence>
<feature type="binding site" evidence="9 10">
    <location>
        <position position="90"/>
    </location>
    <ligand>
        <name>Mg(2+)</name>
        <dbReference type="ChEBI" id="CHEBI:18420"/>
        <label>2</label>
    </ligand>
</feature>
<feature type="binding site" evidence="9">
    <location>
        <position position="71"/>
    </location>
    <ligand>
        <name>substrate</name>
    </ligand>
</feature>
<dbReference type="Proteomes" id="UP000705379">
    <property type="component" value="Unassembled WGS sequence"/>
</dbReference>
<dbReference type="InterPro" id="IPR020583">
    <property type="entry name" value="Inositol_monoP_metal-BS"/>
</dbReference>
<feature type="binding site" evidence="9">
    <location>
        <position position="231"/>
    </location>
    <ligand>
        <name>substrate</name>
    </ligand>
</feature>
<dbReference type="PROSITE" id="PS00629">
    <property type="entry name" value="IMP_1"/>
    <property type="match status" value="1"/>
</dbReference>
<dbReference type="GO" id="GO:0008441">
    <property type="term" value="F:3'(2'),5'-bisphosphate nucleotidase activity"/>
    <property type="evidence" value="ECO:0007669"/>
    <property type="project" value="UniProtKB-UniRule"/>
</dbReference>
<comment type="subcellular location">
    <subcellularLocation>
        <location evidence="9">Cell inner membrane</location>
        <topology evidence="9">Peripheral membrane protein</topology>
        <orientation evidence="9">Cytoplasmic side</orientation>
    </subcellularLocation>
</comment>
<dbReference type="GO" id="GO:0000287">
    <property type="term" value="F:magnesium ion binding"/>
    <property type="evidence" value="ECO:0007669"/>
    <property type="project" value="UniProtKB-UniRule"/>
</dbReference>
<dbReference type="InterPro" id="IPR020550">
    <property type="entry name" value="Inositol_monophosphatase_CS"/>
</dbReference>
<keyword evidence="8 9" id="KW-0472">Membrane</keyword>
<evidence type="ECO:0000256" key="7">
    <source>
        <dbReference type="ARBA" id="ARBA00022842"/>
    </source>
</evidence>
<dbReference type="GO" id="GO:0046854">
    <property type="term" value="P:phosphatidylinositol phosphate biosynthetic process"/>
    <property type="evidence" value="ECO:0007669"/>
    <property type="project" value="InterPro"/>
</dbReference>
<keyword evidence="6 9" id="KW-0378">Hydrolase</keyword>
<evidence type="ECO:0000256" key="1">
    <source>
        <dbReference type="ARBA" id="ARBA00001625"/>
    </source>
</evidence>
<feature type="binding site" evidence="10">
    <location>
        <position position="231"/>
    </location>
    <ligand>
        <name>Mg(2+)</name>
        <dbReference type="ChEBI" id="CHEBI:18420"/>
        <label>1</label>
        <note>catalytic</note>
    </ligand>
</feature>
<dbReference type="GO" id="GO:0000103">
    <property type="term" value="P:sulfate assimilation"/>
    <property type="evidence" value="ECO:0007669"/>
    <property type="project" value="TreeGrafter"/>
</dbReference>
<comment type="cofactor">
    <cofactor evidence="9 10">
        <name>Mg(2+)</name>
        <dbReference type="ChEBI" id="CHEBI:18420"/>
    </cofactor>
</comment>
<dbReference type="HAMAP" id="MF_02095">
    <property type="entry name" value="CysQ"/>
    <property type="match status" value="1"/>
</dbReference>
<dbReference type="InterPro" id="IPR000760">
    <property type="entry name" value="Inositol_monophosphatase-like"/>
</dbReference>
<name>A0A944CAZ2_9HYPH</name>
<keyword evidence="5 9" id="KW-0479">Metal-binding</keyword>
<feature type="binding site" evidence="9">
    <location>
        <position position="71"/>
    </location>
    <ligand>
        <name>Mg(2+)</name>
        <dbReference type="ChEBI" id="CHEBI:18420"/>
        <label>1</label>
    </ligand>
</feature>
<dbReference type="GO" id="GO:0050427">
    <property type="term" value="P:3'-phosphoadenosine 5'-phosphosulfate metabolic process"/>
    <property type="evidence" value="ECO:0007669"/>
    <property type="project" value="TreeGrafter"/>
</dbReference>
<keyword evidence="3 9" id="KW-1003">Cell membrane</keyword>
<feature type="binding site" evidence="9">
    <location>
        <position position="231"/>
    </location>
    <ligand>
        <name>Mg(2+)</name>
        <dbReference type="ChEBI" id="CHEBI:18420"/>
        <label>2</label>
    </ligand>
</feature>
<evidence type="ECO:0000256" key="5">
    <source>
        <dbReference type="ARBA" id="ARBA00022723"/>
    </source>
</evidence>
<comment type="catalytic activity">
    <reaction evidence="1 9">
        <text>adenosine 3',5'-bisphosphate + H2O = AMP + phosphate</text>
        <dbReference type="Rhea" id="RHEA:10040"/>
        <dbReference type="ChEBI" id="CHEBI:15377"/>
        <dbReference type="ChEBI" id="CHEBI:43474"/>
        <dbReference type="ChEBI" id="CHEBI:58343"/>
        <dbReference type="ChEBI" id="CHEBI:456215"/>
        <dbReference type="EC" id="3.1.3.7"/>
    </reaction>
</comment>
<dbReference type="SUPFAM" id="SSF56655">
    <property type="entry name" value="Carbohydrate phosphatase"/>
    <property type="match status" value="1"/>
</dbReference>
<dbReference type="EMBL" id="QTKU01000001">
    <property type="protein sequence ID" value="MBS8259197.1"/>
    <property type="molecule type" value="Genomic_DNA"/>
</dbReference>
<protein>
    <recommendedName>
        <fullName evidence="9">3'(2'),5'-bisphosphate nucleotidase CysQ</fullName>
        <ecNumber evidence="9">3.1.3.7</ecNumber>
    </recommendedName>
    <alternativeName>
        <fullName evidence="9">3'(2'),5-bisphosphonucleoside 3'(2')-phosphohydrolase</fullName>
    </alternativeName>
    <alternativeName>
        <fullName evidence="9">3'-phosphoadenosine 5'-phosphate phosphatase</fullName>
        <shortName evidence="9">PAP phosphatase</shortName>
    </alternativeName>
</protein>
<dbReference type="GO" id="GO:0005886">
    <property type="term" value="C:plasma membrane"/>
    <property type="evidence" value="ECO:0007669"/>
    <property type="project" value="UniProtKB-SubCell"/>
</dbReference>
<dbReference type="NCBIfam" id="TIGR01331">
    <property type="entry name" value="bisphos_cysQ"/>
    <property type="match status" value="1"/>
</dbReference>
<dbReference type="PANTHER" id="PTHR43028">
    <property type="entry name" value="3'(2'),5'-BISPHOSPHATE NUCLEOTIDASE 1"/>
    <property type="match status" value="1"/>
</dbReference>
<evidence type="ECO:0000256" key="4">
    <source>
        <dbReference type="ARBA" id="ARBA00022519"/>
    </source>
</evidence>
<dbReference type="EC" id="3.1.3.7" evidence="9"/>
<feature type="binding site" evidence="9">
    <location>
        <position position="90"/>
    </location>
    <ligand>
        <name>Mg(2+)</name>
        <dbReference type="ChEBI" id="CHEBI:18420"/>
        <label>1</label>
    </ligand>
</feature>
<sequence>MPDPVQGQSQVPFLLSLSVSAGSEILSVYGEDFSAETKSDGSPVTVADERAEAVILAGLSEAFPSVPVVAEEAVEAGNLPKVGERYFLVDPLDGTKEFVSRNGEFTVNIALVDQGVPVFGVVYAPVLGDIYWGGTLPADLAAGDASGEGAFKAKVVDGEIVDAVTITVRKAPSEGLSVLASRSHLSPETAAFIERFKVAECVSFGSSLKLCVVADGRADLYPRLAPTMQWDIAAGDAVLRAAGGQVLEAQSWQPRAYRVPAGATKSDLLNPHFVALSDTALLAEAGIVPEPA</sequence>
<evidence type="ECO:0000256" key="8">
    <source>
        <dbReference type="ARBA" id="ARBA00023136"/>
    </source>
</evidence>
<comment type="caution">
    <text evidence="11">The sequence shown here is derived from an EMBL/GenBank/DDBJ whole genome shotgun (WGS) entry which is preliminary data.</text>
</comment>
<dbReference type="PRINTS" id="PR00377">
    <property type="entry name" value="IMPHPHTASES"/>
</dbReference>
<comment type="function">
    <text evidence="9">Converts adenosine-3',5'-bisphosphate (PAP) to AMP.</text>
</comment>
<keyword evidence="4 9" id="KW-0997">Cell inner membrane</keyword>
<gene>
    <name evidence="9 11" type="primary">cysQ</name>
    <name evidence="11" type="ORF">DYI23_03100</name>
</gene>